<sequence>MSFFVYLQNQAALYQALVQEFQTKLTRREIEYETNNFNLYSGNETKKKSKHIESWAKSPHKVTKMPYHETPRYQKSFKPPIEEEYLILTGLDEDSDKAK</sequence>
<comment type="caution">
    <text evidence="1">The sequence shown here is derived from an EMBL/GenBank/DDBJ whole genome shotgun (WGS) entry which is preliminary data.</text>
</comment>
<evidence type="ECO:0000313" key="1">
    <source>
        <dbReference type="EMBL" id="CAG8773504.1"/>
    </source>
</evidence>
<accession>A0A9N9JF99</accession>
<proteinExistence type="predicted"/>
<dbReference type="OrthoDB" id="10388536at2759"/>
<feature type="non-terminal residue" evidence="1">
    <location>
        <position position="99"/>
    </location>
</feature>
<dbReference type="Proteomes" id="UP000789396">
    <property type="component" value="Unassembled WGS sequence"/>
</dbReference>
<name>A0A9N9JF99_9GLOM</name>
<evidence type="ECO:0000313" key="2">
    <source>
        <dbReference type="Proteomes" id="UP000789396"/>
    </source>
</evidence>
<organism evidence="1 2">
    <name type="scientific">Racocetra fulgida</name>
    <dbReference type="NCBI Taxonomy" id="60492"/>
    <lineage>
        <taxon>Eukaryota</taxon>
        <taxon>Fungi</taxon>
        <taxon>Fungi incertae sedis</taxon>
        <taxon>Mucoromycota</taxon>
        <taxon>Glomeromycotina</taxon>
        <taxon>Glomeromycetes</taxon>
        <taxon>Diversisporales</taxon>
        <taxon>Gigasporaceae</taxon>
        <taxon>Racocetra</taxon>
    </lineage>
</organism>
<protein>
    <submittedName>
        <fullName evidence="1">6280_t:CDS:1</fullName>
    </submittedName>
</protein>
<keyword evidence="2" id="KW-1185">Reference proteome</keyword>
<dbReference type="AlphaFoldDB" id="A0A9N9JF99"/>
<reference evidence="1" key="1">
    <citation type="submission" date="2021-06" db="EMBL/GenBank/DDBJ databases">
        <authorList>
            <person name="Kallberg Y."/>
            <person name="Tangrot J."/>
            <person name="Rosling A."/>
        </authorList>
    </citation>
    <scope>NUCLEOTIDE SEQUENCE</scope>
    <source>
        <strain evidence="1">IN212</strain>
    </source>
</reference>
<gene>
    <name evidence="1" type="ORF">RFULGI_LOCUS15240</name>
</gene>
<dbReference type="EMBL" id="CAJVPZ010048066">
    <property type="protein sequence ID" value="CAG8773504.1"/>
    <property type="molecule type" value="Genomic_DNA"/>
</dbReference>